<keyword evidence="2" id="KW-0732">Signal</keyword>
<accession>A0ABS2PPV6</accession>
<evidence type="ECO:0000259" key="3">
    <source>
        <dbReference type="Pfam" id="PF07632"/>
    </source>
</evidence>
<proteinExistence type="predicted"/>
<dbReference type="PROSITE" id="PS51257">
    <property type="entry name" value="PROKAR_LIPOPROTEIN"/>
    <property type="match status" value="1"/>
</dbReference>
<dbReference type="InterPro" id="IPR011483">
    <property type="entry name" value="Sde182_NH-like"/>
</dbReference>
<feature type="domain" description="Cellulose-binding Sde182 nucleoside hydrolase-like" evidence="3">
    <location>
        <begin position="54"/>
        <end position="352"/>
    </location>
</feature>
<evidence type="ECO:0000313" key="6">
    <source>
        <dbReference type="Proteomes" id="UP000697472"/>
    </source>
</evidence>
<evidence type="ECO:0000313" key="5">
    <source>
        <dbReference type="EMBL" id="MBM7641936.1"/>
    </source>
</evidence>
<dbReference type="Gene3D" id="2.60.40.10">
    <property type="entry name" value="Immunoglobulins"/>
    <property type="match status" value="1"/>
</dbReference>
<dbReference type="Pfam" id="PF07632">
    <property type="entry name" value="Sde182_NH-like"/>
    <property type="match status" value="1"/>
</dbReference>
<keyword evidence="6" id="KW-1185">Reference proteome</keyword>
<sequence>MKMKRLVALGVTGLACLALVACSSQTDSSKDTTTSSSQKETSQTIKTASDGKYRTVITTDGEVDDMNSMIRYLYYANEMDLVGIVLTSSTYHYAGDSERGIEPYRWTGTDWIYKMLDAYEQVQPNLSKHAEGYPTADELRNMTKIGNISNVGEMDEVTEGSEYLKNLFLDEDDSTLFVQTWGGTNTTARALKSIEEEYKDTDQWDTIQQKIYDKLVLYIILDQDDSYKDYIAKSWPDLQIINDQSSFWYFAYLWQRNDAALTTTLQADWQKENILDNHGPLLDLYASMGDGNLIDGELEEEQRGSSDYLAANPNYNQYDFISEGDSPSYFYLFQNGLNDVTHPEYGGWGGRFGLVSDNLYQNNQLDYNPYSKQFESQYTLTRWITDINNDFATRADWGVAENYADANHAPEATVTEGTALTTKAGEKVSLTAEASDPDGNQVTYKWWRYFEADTYQEYKGDSQVVESTQDGLSLGWTRQLDKDEVVDPISLSNADTNKVSFTVPEDAKSGDTLHMILEVQDDGAHQLKAYQRVVITVE</sequence>
<dbReference type="InterPro" id="IPR013783">
    <property type="entry name" value="Ig-like_fold"/>
</dbReference>
<name>A0ABS2PPV6_9STRE</name>
<dbReference type="InterPro" id="IPR048527">
    <property type="entry name" value="Sde182_C"/>
</dbReference>
<dbReference type="InterPro" id="IPR036452">
    <property type="entry name" value="Ribo_hydro-like"/>
</dbReference>
<dbReference type="EMBL" id="JAFBEH010000002">
    <property type="protein sequence ID" value="MBM7641936.1"/>
    <property type="molecule type" value="Genomic_DNA"/>
</dbReference>
<evidence type="ECO:0000256" key="1">
    <source>
        <dbReference type="SAM" id="MobiDB-lite"/>
    </source>
</evidence>
<protein>
    <recommendedName>
        <fullName evidence="7">DUF1593 domain-containing protein</fullName>
    </recommendedName>
</protein>
<organism evidence="5 6">
    <name type="scientific">Streptococcus loxodontisalivarius</name>
    <dbReference type="NCBI Taxonomy" id="1349415"/>
    <lineage>
        <taxon>Bacteria</taxon>
        <taxon>Bacillati</taxon>
        <taxon>Bacillota</taxon>
        <taxon>Bacilli</taxon>
        <taxon>Lactobacillales</taxon>
        <taxon>Streptococcaceae</taxon>
        <taxon>Streptococcus</taxon>
    </lineage>
</organism>
<dbReference type="Gene3D" id="3.90.245.10">
    <property type="entry name" value="Ribonucleoside hydrolase-like"/>
    <property type="match status" value="1"/>
</dbReference>
<evidence type="ECO:0000259" key="4">
    <source>
        <dbReference type="Pfam" id="PF21027"/>
    </source>
</evidence>
<reference evidence="5 6" key="1">
    <citation type="submission" date="2021-01" db="EMBL/GenBank/DDBJ databases">
        <title>Genomic Encyclopedia of Type Strains, Phase IV (KMG-IV): sequencing the most valuable type-strain genomes for metagenomic binning, comparative biology and taxonomic classification.</title>
        <authorList>
            <person name="Goeker M."/>
        </authorList>
    </citation>
    <scope>NUCLEOTIDE SEQUENCE [LARGE SCALE GENOMIC DNA]</scope>
    <source>
        <strain evidence="5 6">DSM 27382</strain>
    </source>
</reference>
<feature type="chain" id="PRO_5046936310" description="DUF1593 domain-containing protein" evidence="2">
    <location>
        <begin position="27"/>
        <end position="538"/>
    </location>
</feature>
<feature type="region of interest" description="Disordered" evidence="1">
    <location>
        <begin position="26"/>
        <end position="46"/>
    </location>
</feature>
<evidence type="ECO:0008006" key="7">
    <source>
        <dbReference type="Google" id="ProtNLM"/>
    </source>
</evidence>
<comment type="caution">
    <text evidence="5">The sequence shown here is derived from an EMBL/GenBank/DDBJ whole genome shotgun (WGS) entry which is preliminary data.</text>
</comment>
<evidence type="ECO:0000256" key="2">
    <source>
        <dbReference type="SAM" id="SignalP"/>
    </source>
</evidence>
<feature type="signal peptide" evidence="2">
    <location>
        <begin position="1"/>
        <end position="26"/>
    </location>
</feature>
<dbReference type="RefSeq" id="WP_205008803.1">
    <property type="nucleotide sequence ID" value="NZ_JAFBEH010000002.1"/>
</dbReference>
<dbReference type="Proteomes" id="UP000697472">
    <property type="component" value="Unassembled WGS sequence"/>
</dbReference>
<gene>
    <name evidence="5" type="ORF">JOC28_000224</name>
</gene>
<feature type="domain" description="Cellulose-binding Sde182 C-terminal" evidence="4">
    <location>
        <begin position="427"/>
        <end position="537"/>
    </location>
</feature>
<dbReference type="Pfam" id="PF21027">
    <property type="entry name" value="Sde0182_C"/>
    <property type="match status" value="1"/>
</dbReference>